<protein>
    <submittedName>
        <fullName evidence="9">Preprogonadotropin-releasing hormone 2</fullName>
    </submittedName>
</protein>
<dbReference type="RefSeq" id="NP_001027800.2">
    <property type="nucleotide sequence ID" value="NM_001032628.2"/>
</dbReference>
<evidence type="ECO:0000256" key="5">
    <source>
        <dbReference type="ARBA" id="ARBA00022702"/>
    </source>
</evidence>
<evidence type="ECO:0000313" key="9">
    <source>
        <dbReference type="EMBL" id="AAP06795.1"/>
    </source>
</evidence>
<dbReference type="OrthoDB" id="8716567at2759"/>
<organism evidence="9">
    <name type="scientific">Ciona intestinalis</name>
    <name type="common">Transparent sea squirt</name>
    <name type="synonym">Ascidia intestinalis</name>
    <dbReference type="NCBI Taxonomy" id="7719"/>
    <lineage>
        <taxon>Eukaryota</taxon>
        <taxon>Metazoa</taxon>
        <taxon>Chordata</taxon>
        <taxon>Tunicata</taxon>
        <taxon>Ascidiacea</taxon>
        <taxon>Phlebobranchia</taxon>
        <taxon>Cionidae</taxon>
        <taxon>Ciona</taxon>
    </lineage>
</organism>
<keyword evidence="3" id="KW-0964">Secreted</keyword>
<keyword evidence="5" id="KW-0372">Hormone</keyword>
<keyword evidence="8" id="KW-0732">Signal</keyword>
<keyword evidence="6" id="KW-0027">Amidation</keyword>
<dbReference type="GO" id="GO:0005576">
    <property type="term" value="C:extracellular region"/>
    <property type="evidence" value="ECO:0007669"/>
    <property type="project" value="UniProtKB-SubCell"/>
</dbReference>
<sequence>MTSLVICLLSVFVFLHVAQCHVLRNQEALGNFDWNEDNSETRPDFEDELPAESFQNLPSNNEERRQHWSYALSPGGKRQHWSLALSPGGKRQHWSNQLTPGGKRVIPRMREQKKVDFDEITYNKIYNLLRQYLEAAAEYEEGDFGRNKGNQRNQLETIKDDIITE</sequence>
<dbReference type="PROSITE" id="PS00473">
    <property type="entry name" value="GNRH"/>
    <property type="match status" value="3"/>
</dbReference>
<comment type="similarity">
    <text evidence="2">Belongs to the GnRH family.</text>
</comment>
<feature type="region of interest" description="Disordered" evidence="7">
    <location>
        <begin position="143"/>
        <end position="165"/>
    </location>
</feature>
<evidence type="ECO:0000256" key="1">
    <source>
        <dbReference type="ARBA" id="ARBA00004613"/>
    </source>
</evidence>
<dbReference type="AlphaFoldDB" id="Q86D88"/>
<evidence type="ECO:0000256" key="2">
    <source>
        <dbReference type="ARBA" id="ARBA00010968"/>
    </source>
</evidence>
<dbReference type="GeneID" id="100184189"/>
<keyword evidence="4" id="KW-0165">Cleavage on pair of basic residues</keyword>
<proteinExistence type="evidence at transcript level"/>
<accession>Q86D88</accession>
<evidence type="ECO:0000256" key="4">
    <source>
        <dbReference type="ARBA" id="ARBA00022685"/>
    </source>
</evidence>
<evidence type="ECO:0000256" key="3">
    <source>
        <dbReference type="ARBA" id="ARBA00022525"/>
    </source>
</evidence>
<reference evidence="9" key="1">
    <citation type="journal article" date="2003" name="Endocrinology">
        <title>Six novel gonadotropin-releasing hormones are encoded as triplets on each of two genes in the protochordate, Ciona intestinalis.</title>
        <authorList>
            <person name="Adams B.A."/>
            <person name="Tello J.A."/>
            <person name="Erchegyi J."/>
            <person name="Warby C."/>
            <person name="Hong D.J."/>
            <person name="Akinsanya K.O."/>
            <person name="Mackie G.O."/>
            <person name="Vale W."/>
            <person name="Rivier J.E."/>
            <person name="Sherwood N.M."/>
        </authorList>
    </citation>
    <scope>NUCLEOTIDE SEQUENCE</scope>
</reference>
<feature type="signal peptide" evidence="8">
    <location>
        <begin position="1"/>
        <end position="20"/>
    </location>
</feature>
<dbReference type="InterPro" id="IPR002012">
    <property type="entry name" value="GnRH"/>
</dbReference>
<dbReference type="PANTHER" id="PTHR10522:SF5">
    <property type="entry name" value="PREPROGONADOTROPIN-RELEASING HORMONE 2"/>
    <property type="match status" value="1"/>
</dbReference>
<dbReference type="InterPro" id="IPR019792">
    <property type="entry name" value="Gonadoliberin"/>
</dbReference>
<name>Q86D88_CIOIN</name>
<dbReference type="KEGG" id="cin:100184189"/>
<comment type="subcellular location">
    <subcellularLocation>
        <location evidence="1">Secreted</location>
    </subcellularLocation>
</comment>
<dbReference type="GO" id="GO:0005179">
    <property type="term" value="F:hormone activity"/>
    <property type="evidence" value="ECO:0007669"/>
    <property type="project" value="UniProtKB-KW"/>
</dbReference>
<evidence type="ECO:0000256" key="6">
    <source>
        <dbReference type="ARBA" id="ARBA00022815"/>
    </source>
</evidence>
<evidence type="ECO:0000256" key="7">
    <source>
        <dbReference type="SAM" id="MobiDB-lite"/>
    </source>
</evidence>
<evidence type="ECO:0000256" key="8">
    <source>
        <dbReference type="SAM" id="SignalP"/>
    </source>
</evidence>
<feature type="chain" id="PRO_5004300269" evidence="8">
    <location>
        <begin position="21"/>
        <end position="165"/>
    </location>
</feature>
<dbReference type="PANTHER" id="PTHR10522">
    <property type="entry name" value="GONADOLIBERIN"/>
    <property type="match status" value="1"/>
</dbReference>
<dbReference type="EMBL" id="AY204708">
    <property type="protein sequence ID" value="AAP06795.1"/>
    <property type="molecule type" value="mRNA"/>
</dbReference>